<dbReference type="Pfam" id="PF20310">
    <property type="entry name" value="HTH_Tnp_2"/>
    <property type="match status" value="1"/>
</dbReference>
<proteinExistence type="predicted"/>
<evidence type="ECO:0000313" key="1">
    <source>
        <dbReference type="EMBL" id="GAA0733662.1"/>
    </source>
</evidence>
<evidence type="ECO:0008006" key="3">
    <source>
        <dbReference type="Google" id="ProtNLM"/>
    </source>
</evidence>
<name>A0ABP3UJI3_9CLOT</name>
<keyword evidence="2" id="KW-1185">Reference proteome</keyword>
<accession>A0ABP3UJI3</accession>
<dbReference type="EMBL" id="BAAACG010000003">
    <property type="protein sequence ID" value="GAA0733662.1"/>
    <property type="molecule type" value="Genomic_DNA"/>
</dbReference>
<reference evidence="2" key="1">
    <citation type="journal article" date="2019" name="Int. J. Syst. Evol. Microbiol.">
        <title>The Global Catalogue of Microorganisms (GCM) 10K type strain sequencing project: providing services to taxonomists for standard genome sequencing and annotation.</title>
        <authorList>
            <consortium name="The Broad Institute Genomics Platform"/>
            <consortium name="The Broad Institute Genome Sequencing Center for Infectious Disease"/>
            <person name="Wu L."/>
            <person name="Ma J."/>
        </authorList>
    </citation>
    <scope>NUCLEOTIDE SEQUENCE [LARGE SCALE GENOMIC DNA]</scope>
    <source>
        <strain evidence="2">JCM 1407</strain>
    </source>
</reference>
<comment type="caution">
    <text evidence="1">The sequence shown here is derived from an EMBL/GenBank/DDBJ whole genome shotgun (WGS) entry which is preliminary data.</text>
</comment>
<dbReference type="InterPro" id="IPR046929">
    <property type="entry name" value="HTH_Tnp"/>
</dbReference>
<dbReference type="RefSeq" id="WP_343758482.1">
    <property type="nucleotide sequence ID" value="NZ_BAAACG010000003.1"/>
</dbReference>
<organism evidence="1 2">
    <name type="scientific">Clostridium oceanicum</name>
    <dbReference type="NCBI Taxonomy" id="1543"/>
    <lineage>
        <taxon>Bacteria</taxon>
        <taxon>Bacillati</taxon>
        <taxon>Bacillota</taxon>
        <taxon>Clostridia</taxon>
        <taxon>Eubacteriales</taxon>
        <taxon>Clostridiaceae</taxon>
        <taxon>Clostridium</taxon>
    </lineage>
</organism>
<gene>
    <name evidence="1" type="ORF">GCM10008906_04810</name>
</gene>
<dbReference type="Proteomes" id="UP001501510">
    <property type="component" value="Unassembled WGS sequence"/>
</dbReference>
<protein>
    <recommendedName>
        <fullName evidence="3">Transposase</fullName>
    </recommendedName>
</protein>
<sequence>MSNKLFSKEEIRVLSKNKYVKKVTSKAITYTDEFKRIFIKQNKEGKTSKEIFKDKGFDIKVLGIHRIDSSGKRWRSTYRKGGINNLEDGRKYNGGRQKVNIKKQYIKEKEIMLKLKSIIEG</sequence>
<evidence type="ECO:0000313" key="2">
    <source>
        <dbReference type="Proteomes" id="UP001501510"/>
    </source>
</evidence>